<keyword evidence="2" id="KW-0732">Signal</keyword>
<comment type="caution">
    <text evidence="3">The sequence shown here is derived from an EMBL/GenBank/DDBJ whole genome shotgun (WGS) entry which is preliminary data.</text>
</comment>
<evidence type="ECO:0000313" key="4">
    <source>
        <dbReference type="Proteomes" id="UP001293254"/>
    </source>
</evidence>
<dbReference type="Proteomes" id="UP001293254">
    <property type="component" value="Unassembled WGS sequence"/>
</dbReference>
<dbReference type="PANTHER" id="PTHR47273">
    <property type="entry name" value="EXPRESSED PROTEIN"/>
    <property type="match status" value="1"/>
</dbReference>
<name>A0AAE2CL72_9LAMI</name>
<evidence type="ECO:0000313" key="3">
    <source>
        <dbReference type="EMBL" id="KAK4426275.1"/>
    </source>
</evidence>
<feature type="compositionally biased region" description="Pro residues" evidence="1">
    <location>
        <begin position="317"/>
        <end position="354"/>
    </location>
</feature>
<evidence type="ECO:0000256" key="2">
    <source>
        <dbReference type="SAM" id="SignalP"/>
    </source>
</evidence>
<feature type="region of interest" description="Disordered" evidence="1">
    <location>
        <begin position="179"/>
        <end position="200"/>
    </location>
</feature>
<proteinExistence type="predicted"/>
<reference evidence="3" key="2">
    <citation type="journal article" date="2024" name="Plant">
        <title>Genomic evolution and insights into agronomic trait innovations of Sesamum species.</title>
        <authorList>
            <person name="Miao H."/>
            <person name="Wang L."/>
            <person name="Qu L."/>
            <person name="Liu H."/>
            <person name="Sun Y."/>
            <person name="Le M."/>
            <person name="Wang Q."/>
            <person name="Wei S."/>
            <person name="Zheng Y."/>
            <person name="Lin W."/>
            <person name="Duan Y."/>
            <person name="Cao H."/>
            <person name="Xiong S."/>
            <person name="Wang X."/>
            <person name="Wei L."/>
            <person name="Li C."/>
            <person name="Ma Q."/>
            <person name="Ju M."/>
            <person name="Zhao R."/>
            <person name="Li G."/>
            <person name="Mu C."/>
            <person name="Tian Q."/>
            <person name="Mei H."/>
            <person name="Zhang T."/>
            <person name="Gao T."/>
            <person name="Zhang H."/>
        </authorList>
    </citation>
    <scope>NUCLEOTIDE SEQUENCE</scope>
    <source>
        <strain evidence="3">3651</strain>
    </source>
</reference>
<dbReference type="EMBL" id="JACGWO010000005">
    <property type="protein sequence ID" value="KAK4426275.1"/>
    <property type="molecule type" value="Genomic_DNA"/>
</dbReference>
<feature type="chain" id="PRO_5041997716" description="Pollen Ole e 1 allergen and extensin family protein" evidence="2">
    <location>
        <begin position="22"/>
        <end position="368"/>
    </location>
</feature>
<protein>
    <recommendedName>
        <fullName evidence="5">Pollen Ole e 1 allergen and extensin family protein</fullName>
    </recommendedName>
</protein>
<feature type="compositionally biased region" description="Pro residues" evidence="1">
    <location>
        <begin position="179"/>
        <end position="189"/>
    </location>
</feature>
<accession>A0AAE2CL72</accession>
<dbReference type="PANTHER" id="PTHR47273:SF4">
    <property type="entry name" value="EXPRESSED PROTEIN"/>
    <property type="match status" value="1"/>
</dbReference>
<feature type="signal peptide" evidence="2">
    <location>
        <begin position="1"/>
        <end position="21"/>
    </location>
</feature>
<dbReference type="Pfam" id="PF01190">
    <property type="entry name" value="Pollen_Ole_e_1"/>
    <property type="match status" value="1"/>
</dbReference>
<sequence>MSSFWTVILLSVALTISSAEGKHHKKHPSAAVVVGTVYCETCFQQDFPKGSHFISGASVAVECKNTSSKLISFRQVVKTDKNGEFRVHLPFSVSKHVKKIKKCAVKLISSNEPFCAVAATAASSSLRLKTRKHGTHVFSAGFFTFKPLKQPEICNQKPSSLNSFKNLDSSVLNPNDPLFSPPIQDPSPFDPLGGGRYLRPLPQLPPLPPLPPLPELPRLPPLPGIPFLPPFPKKTATKDSHLSDNEINQPESLIFPPNPFNPPNLFPPNPLLPPPSLIPPVLPSPPPSIFPPLVPSPPPSLFPPLFPSPPSPPFFHLPPFPGLTPSPPPPPPPVLPIPLPPFPFQPTPGFPGVPPAGDASSPSKTSTP</sequence>
<feature type="region of interest" description="Disordered" evidence="1">
    <location>
        <begin position="317"/>
        <end position="368"/>
    </location>
</feature>
<keyword evidence="4" id="KW-1185">Reference proteome</keyword>
<dbReference type="AlphaFoldDB" id="A0AAE2CL72"/>
<feature type="region of interest" description="Disordered" evidence="1">
    <location>
        <begin position="227"/>
        <end position="260"/>
    </location>
</feature>
<evidence type="ECO:0000256" key="1">
    <source>
        <dbReference type="SAM" id="MobiDB-lite"/>
    </source>
</evidence>
<organism evidence="3 4">
    <name type="scientific">Sesamum alatum</name>
    <dbReference type="NCBI Taxonomy" id="300844"/>
    <lineage>
        <taxon>Eukaryota</taxon>
        <taxon>Viridiplantae</taxon>
        <taxon>Streptophyta</taxon>
        <taxon>Embryophyta</taxon>
        <taxon>Tracheophyta</taxon>
        <taxon>Spermatophyta</taxon>
        <taxon>Magnoliopsida</taxon>
        <taxon>eudicotyledons</taxon>
        <taxon>Gunneridae</taxon>
        <taxon>Pentapetalae</taxon>
        <taxon>asterids</taxon>
        <taxon>lamiids</taxon>
        <taxon>Lamiales</taxon>
        <taxon>Pedaliaceae</taxon>
        <taxon>Sesamum</taxon>
    </lineage>
</organism>
<gene>
    <name evidence="3" type="ORF">Salat_1396000</name>
</gene>
<reference evidence="3" key="1">
    <citation type="submission" date="2020-06" db="EMBL/GenBank/DDBJ databases">
        <authorList>
            <person name="Li T."/>
            <person name="Hu X."/>
            <person name="Zhang T."/>
            <person name="Song X."/>
            <person name="Zhang H."/>
            <person name="Dai N."/>
            <person name="Sheng W."/>
            <person name="Hou X."/>
            <person name="Wei L."/>
        </authorList>
    </citation>
    <scope>NUCLEOTIDE SEQUENCE</scope>
    <source>
        <strain evidence="3">3651</strain>
        <tissue evidence="3">Leaf</tissue>
    </source>
</reference>
<evidence type="ECO:0008006" key="5">
    <source>
        <dbReference type="Google" id="ProtNLM"/>
    </source>
</evidence>